<evidence type="ECO:0000313" key="2">
    <source>
        <dbReference type="EMBL" id="RZC40869.1"/>
    </source>
</evidence>
<reference evidence="2 3" key="1">
    <citation type="submission" date="2017-03" db="EMBL/GenBank/DDBJ databases">
        <title>Genome of the blue death feigning beetle - Asbolus verrucosus.</title>
        <authorList>
            <person name="Rider S.D."/>
        </authorList>
    </citation>
    <scope>NUCLEOTIDE SEQUENCE [LARGE SCALE GENOMIC DNA]</scope>
    <source>
        <strain evidence="2">Butters</strain>
        <tissue evidence="2">Head and leg muscle</tissue>
    </source>
</reference>
<accession>A0A482W7Z3</accession>
<feature type="region of interest" description="Disordered" evidence="1">
    <location>
        <begin position="86"/>
        <end position="199"/>
    </location>
</feature>
<dbReference type="Proteomes" id="UP000292052">
    <property type="component" value="Unassembled WGS sequence"/>
</dbReference>
<keyword evidence="3" id="KW-1185">Reference proteome</keyword>
<sequence>MEESLVPFVDTFQGLSKGMDGLEAQMNDLQRGGKNPLPARPSGKGKAQPSSSQRETDILWTELRTLREKLNAALALFERFVSKAVPEVAPPPPESATNSMECDMTDVQPEQDRKSTNVTVQVSSEAVTKEEEFPPLSAAKRKAKKRRRKAQLEDDNSDTTTAEAEQPSTASVAENPPHDVQVPQVPGNQAVPSAHPKKAARIPPVILRNTNKWTEVTAHLVGAGVKITKAKTCQDGIRIQPASSDEFRALTKHLDDQKLPYHTFSTEEEKTLRVVLKPIPVGIDAEEVKEDLVHQGFHPIKVSRM</sequence>
<name>A0A482W7Z3_ASBVE</name>
<feature type="compositionally biased region" description="Polar residues" evidence="1">
    <location>
        <begin position="116"/>
        <end position="126"/>
    </location>
</feature>
<comment type="caution">
    <text evidence="2">The sequence shown here is derived from an EMBL/GenBank/DDBJ whole genome shotgun (WGS) entry which is preliminary data.</text>
</comment>
<proteinExistence type="predicted"/>
<feature type="compositionally biased region" description="Polar residues" evidence="1">
    <location>
        <begin position="158"/>
        <end position="172"/>
    </location>
</feature>
<dbReference type="AlphaFoldDB" id="A0A482W7Z3"/>
<evidence type="ECO:0000256" key="1">
    <source>
        <dbReference type="SAM" id="MobiDB-lite"/>
    </source>
</evidence>
<feature type="non-terminal residue" evidence="2">
    <location>
        <position position="305"/>
    </location>
</feature>
<gene>
    <name evidence="2" type="ORF">BDFB_013986</name>
</gene>
<feature type="compositionally biased region" description="Basic residues" evidence="1">
    <location>
        <begin position="139"/>
        <end position="149"/>
    </location>
</feature>
<organism evidence="2 3">
    <name type="scientific">Asbolus verrucosus</name>
    <name type="common">Desert ironclad beetle</name>
    <dbReference type="NCBI Taxonomy" id="1661398"/>
    <lineage>
        <taxon>Eukaryota</taxon>
        <taxon>Metazoa</taxon>
        <taxon>Ecdysozoa</taxon>
        <taxon>Arthropoda</taxon>
        <taxon>Hexapoda</taxon>
        <taxon>Insecta</taxon>
        <taxon>Pterygota</taxon>
        <taxon>Neoptera</taxon>
        <taxon>Endopterygota</taxon>
        <taxon>Coleoptera</taxon>
        <taxon>Polyphaga</taxon>
        <taxon>Cucujiformia</taxon>
        <taxon>Tenebrionidae</taxon>
        <taxon>Pimeliinae</taxon>
        <taxon>Asbolus</taxon>
    </lineage>
</organism>
<protein>
    <submittedName>
        <fullName evidence="2">Uncharacterized protein</fullName>
    </submittedName>
</protein>
<feature type="region of interest" description="Disordered" evidence="1">
    <location>
        <begin position="25"/>
        <end position="55"/>
    </location>
</feature>
<dbReference type="OrthoDB" id="8123891at2759"/>
<dbReference type="EMBL" id="QDEB01022390">
    <property type="protein sequence ID" value="RZC40869.1"/>
    <property type="molecule type" value="Genomic_DNA"/>
</dbReference>
<evidence type="ECO:0000313" key="3">
    <source>
        <dbReference type="Proteomes" id="UP000292052"/>
    </source>
</evidence>